<dbReference type="Gene3D" id="3.40.50.720">
    <property type="entry name" value="NAD(P)-binding Rossmann-like Domain"/>
    <property type="match status" value="1"/>
</dbReference>
<dbReference type="Pfam" id="PF13561">
    <property type="entry name" value="adh_short_C2"/>
    <property type="match status" value="1"/>
</dbReference>
<evidence type="ECO:0000256" key="1">
    <source>
        <dbReference type="ARBA" id="ARBA00006484"/>
    </source>
</evidence>
<evidence type="ECO:0000256" key="3">
    <source>
        <dbReference type="SAM" id="MobiDB-lite"/>
    </source>
</evidence>
<dbReference type="InterPro" id="IPR002347">
    <property type="entry name" value="SDR_fam"/>
</dbReference>
<dbReference type="AlphaFoldDB" id="L1KL51"/>
<proteinExistence type="inferred from homology"/>
<feature type="compositionally biased region" description="Basic and acidic residues" evidence="3">
    <location>
        <begin position="1"/>
        <end position="15"/>
    </location>
</feature>
<dbReference type="EMBL" id="AEJC01000587">
    <property type="protein sequence ID" value="EKX61546.1"/>
    <property type="molecule type" value="Genomic_DNA"/>
</dbReference>
<dbReference type="GO" id="GO:0016491">
    <property type="term" value="F:oxidoreductase activity"/>
    <property type="evidence" value="ECO:0007669"/>
    <property type="project" value="UniProtKB-KW"/>
</dbReference>
<dbReference type="PANTHER" id="PTHR43639:SF1">
    <property type="entry name" value="SHORT-CHAIN DEHYDROGENASE_REDUCTASE FAMILY PROTEIN"/>
    <property type="match status" value="1"/>
</dbReference>
<protein>
    <recommendedName>
        <fullName evidence="6">SDR family oxidoreductase</fullName>
    </recommendedName>
</protein>
<sequence>MDRGRRRGRVLDRTPGRAPPQRRPQPARSGTRTRRRRLARPAAAQSRLRVLRRPGHRAPPQGCQRLGGDHLVRARHDRLQGPPRIRRGQRRDRRPRTPMAVEYGGRIRFNAVLPGAVVTALWAEAPPEYEAQTIARTLVGRLGAPEDIAAAVAFLASEDASFVTGLRVGGRANVVAAGDVACFPNL</sequence>
<evidence type="ECO:0000313" key="4">
    <source>
        <dbReference type="EMBL" id="EKX61546.1"/>
    </source>
</evidence>
<feature type="region of interest" description="Disordered" evidence="3">
    <location>
        <begin position="1"/>
        <end position="67"/>
    </location>
</feature>
<keyword evidence="2" id="KW-0560">Oxidoreductase</keyword>
<comment type="similarity">
    <text evidence="1">Belongs to the short-chain dehydrogenases/reductases (SDR) family.</text>
</comment>
<evidence type="ECO:0000313" key="5">
    <source>
        <dbReference type="Proteomes" id="UP000010411"/>
    </source>
</evidence>
<dbReference type="SUPFAM" id="SSF51735">
    <property type="entry name" value="NAD(P)-binding Rossmann-fold domains"/>
    <property type="match status" value="1"/>
</dbReference>
<name>L1KL51_9ACTN</name>
<gene>
    <name evidence="4" type="ORF">STRIP9103_02328</name>
</gene>
<accession>L1KL51</accession>
<keyword evidence="5" id="KW-1185">Reference proteome</keyword>
<evidence type="ECO:0000256" key="2">
    <source>
        <dbReference type="ARBA" id="ARBA00023002"/>
    </source>
</evidence>
<evidence type="ECO:0008006" key="6">
    <source>
        <dbReference type="Google" id="ProtNLM"/>
    </source>
</evidence>
<dbReference type="PANTHER" id="PTHR43639">
    <property type="entry name" value="OXIDOREDUCTASE, SHORT-CHAIN DEHYDROGENASE/REDUCTASE FAMILY (AFU_ORTHOLOGUE AFUA_5G02870)"/>
    <property type="match status" value="1"/>
</dbReference>
<reference evidence="4 5" key="1">
    <citation type="submission" date="2012-11" db="EMBL/GenBank/DDBJ databases">
        <authorList>
            <person name="Huguet-Tapia J.C."/>
            <person name="Durkin A.S."/>
            <person name="Pettis G.S."/>
            <person name="Badger J.H."/>
        </authorList>
    </citation>
    <scope>NUCLEOTIDE SEQUENCE [LARGE SCALE GENOMIC DNA]</scope>
    <source>
        <strain evidence="4 5">91-03</strain>
    </source>
</reference>
<comment type="caution">
    <text evidence="4">The sequence shown here is derived from an EMBL/GenBank/DDBJ whole genome shotgun (WGS) entry which is preliminary data.</text>
</comment>
<organism evidence="4 5">
    <name type="scientific">Streptomyces ipomoeae 91-03</name>
    <dbReference type="NCBI Taxonomy" id="698759"/>
    <lineage>
        <taxon>Bacteria</taxon>
        <taxon>Bacillati</taxon>
        <taxon>Actinomycetota</taxon>
        <taxon>Actinomycetes</taxon>
        <taxon>Kitasatosporales</taxon>
        <taxon>Streptomycetaceae</taxon>
        <taxon>Streptomyces</taxon>
    </lineage>
</organism>
<dbReference type="PATRIC" id="fig|698759.3.peg.7738"/>
<dbReference type="Proteomes" id="UP000010411">
    <property type="component" value="Unassembled WGS sequence"/>
</dbReference>
<dbReference type="InterPro" id="IPR036291">
    <property type="entry name" value="NAD(P)-bd_dom_sf"/>
</dbReference>
<dbReference type="PRINTS" id="PR00081">
    <property type="entry name" value="GDHRDH"/>
</dbReference>